<reference evidence="1" key="2">
    <citation type="submission" date="2021-04" db="EMBL/GenBank/DDBJ databases">
        <authorList>
            <person name="Gilroy R."/>
        </authorList>
    </citation>
    <scope>NUCLEOTIDE SEQUENCE</scope>
    <source>
        <strain evidence="1">CHK160-9182</strain>
    </source>
</reference>
<evidence type="ECO:0000313" key="2">
    <source>
        <dbReference type="Proteomes" id="UP000823934"/>
    </source>
</evidence>
<protein>
    <submittedName>
        <fullName evidence="1">Uncharacterized protein</fullName>
    </submittedName>
</protein>
<evidence type="ECO:0000313" key="1">
    <source>
        <dbReference type="EMBL" id="HIW07523.1"/>
    </source>
</evidence>
<proteinExistence type="predicted"/>
<accession>A0A9D1Q6S4</accession>
<dbReference type="Proteomes" id="UP000823934">
    <property type="component" value="Unassembled WGS sequence"/>
</dbReference>
<sequence length="48" mass="5552">MSDITIFVLFKVDVPTLDRSSCWREIDKSMQVFDPAVNQLGLFGKIYQ</sequence>
<dbReference type="EMBL" id="DXHP01000202">
    <property type="protein sequence ID" value="HIW07523.1"/>
    <property type="molecule type" value="Genomic_DNA"/>
</dbReference>
<dbReference type="AlphaFoldDB" id="A0A9D1Q6S4"/>
<name>A0A9D1Q6S4_9GAMM</name>
<gene>
    <name evidence="1" type="ORF">H9889_09410</name>
</gene>
<comment type="caution">
    <text evidence="1">The sequence shown here is derived from an EMBL/GenBank/DDBJ whole genome shotgun (WGS) entry which is preliminary data.</text>
</comment>
<reference evidence="1" key="1">
    <citation type="journal article" date="2021" name="PeerJ">
        <title>Extensive microbial diversity within the chicken gut microbiome revealed by metagenomics and culture.</title>
        <authorList>
            <person name="Gilroy R."/>
            <person name="Ravi A."/>
            <person name="Getino M."/>
            <person name="Pursley I."/>
            <person name="Horton D.L."/>
            <person name="Alikhan N.F."/>
            <person name="Baker D."/>
            <person name="Gharbi K."/>
            <person name="Hall N."/>
            <person name="Watson M."/>
            <person name="Adriaenssens E.M."/>
            <person name="Foster-Nyarko E."/>
            <person name="Jarju S."/>
            <person name="Secka A."/>
            <person name="Antonio M."/>
            <person name="Oren A."/>
            <person name="Chaudhuri R.R."/>
            <person name="La Ragione R."/>
            <person name="Hildebrand F."/>
            <person name="Pallen M.J."/>
        </authorList>
    </citation>
    <scope>NUCLEOTIDE SEQUENCE</scope>
    <source>
        <strain evidence="1">CHK160-9182</strain>
    </source>
</reference>
<organism evidence="1 2">
    <name type="scientific">Candidatus Ignatzschineria merdigallinarum</name>
    <dbReference type="NCBI Taxonomy" id="2838621"/>
    <lineage>
        <taxon>Bacteria</taxon>
        <taxon>Pseudomonadati</taxon>
        <taxon>Pseudomonadota</taxon>
        <taxon>Gammaproteobacteria</taxon>
        <taxon>Cardiobacteriales</taxon>
        <taxon>Ignatzschineriaceae</taxon>
        <taxon>Ignatzschineria</taxon>
    </lineage>
</organism>